<dbReference type="InterPro" id="IPR043504">
    <property type="entry name" value="Peptidase_S1_PA_chymotrypsin"/>
</dbReference>
<dbReference type="CDD" id="cd21112">
    <property type="entry name" value="alphaLP-like"/>
    <property type="match status" value="1"/>
</dbReference>
<proteinExistence type="inferred from homology"/>
<reference evidence="7 8" key="1">
    <citation type="submission" date="2022-10" db="EMBL/GenBank/DDBJ databases">
        <title>Xanthomonas sp. H13-6.</title>
        <authorList>
            <person name="Liu X."/>
            <person name="Deng Z."/>
            <person name="Jiang Y."/>
            <person name="Yu T."/>
            <person name="Ai J."/>
        </authorList>
    </citation>
    <scope>NUCLEOTIDE SEQUENCE [LARGE SCALE GENOMIC DNA]</scope>
    <source>
        <strain evidence="7 8">H13-6</strain>
    </source>
</reference>
<comment type="similarity">
    <text evidence="1">Belongs to the peptidase S1 family.</text>
</comment>
<evidence type="ECO:0000313" key="8">
    <source>
        <dbReference type="Proteomes" id="UP001209922"/>
    </source>
</evidence>
<organism evidence="7 8">
    <name type="scientific">Xanthomonas chitinilytica</name>
    <dbReference type="NCBI Taxonomy" id="2989819"/>
    <lineage>
        <taxon>Bacteria</taxon>
        <taxon>Pseudomonadati</taxon>
        <taxon>Pseudomonadota</taxon>
        <taxon>Gammaproteobacteria</taxon>
        <taxon>Lysobacterales</taxon>
        <taxon>Lysobacteraceae</taxon>
        <taxon>Xanthomonas</taxon>
    </lineage>
</organism>
<keyword evidence="3" id="KW-0378">Hydrolase</keyword>
<gene>
    <name evidence="7" type="ORF">OK345_00935</name>
</gene>
<keyword evidence="5" id="KW-1015">Disulfide bond</keyword>
<sequence length="511" mass="54064">MKRHYARLARIGGRAMVFSLLAAALTTAYAQPPDDIVAESYSQLYQVAVPEAERRLALAREAGRLGQQLEREQPETFAGLYIEHRPEFRVVVQFTGDAQAELGAYTRDPTFVARSAPRSLELLLAVQAEVAEQLQKAGLEFESGLDIKNSEINVYVLDPASTSRHLARLLSVAGFVKVHKTTGFPQTTALTGGHQLTGAVISCTSGFNVVETATRELGLSTAGHCDDALTYQSPSVALVFQAEQDAGSYDMQWHKQPTAGTPEQQLNDITVAGGQVLITSATASAALALGDVACKSGITTGHTCGEIADKNAMSLYNGVIGTYIRVSDPLGGVMNDFGDSGGPVFGTNSAYGLVHGRGASGTPTHNDLYFMPVDHFSVLGIEVLTEPFEIDSIPDVSGSPPSIPVDVNFSGYPRFPVDLTVEMVSCPVGWTCTGGTLQFTPPQPPPLSFVWGCQGNASSLPVTFTVRTSLKDASGIAPPPVDHNITCTATAAAAEKIAPGTPRRAGLLRAK</sequence>
<keyword evidence="2" id="KW-0645">Protease</keyword>
<feature type="signal peptide" evidence="6">
    <location>
        <begin position="1"/>
        <end position="30"/>
    </location>
</feature>
<dbReference type="RefSeq" id="WP_265125377.1">
    <property type="nucleotide sequence ID" value="NZ_JAPCHY010000001.1"/>
</dbReference>
<feature type="chain" id="PRO_5045878814" evidence="6">
    <location>
        <begin position="31"/>
        <end position="511"/>
    </location>
</feature>
<keyword evidence="4" id="KW-0720">Serine protease</keyword>
<evidence type="ECO:0000256" key="1">
    <source>
        <dbReference type="ARBA" id="ARBA00007664"/>
    </source>
</evidence>
<evidence type="ECO:0000313" key="7">
    <source>
        <dbReference type="EMBL" id="MCW4471075.1"/>
    </source>
</evidence>
<evidence type="ECO:0000256" key="2">
    <source>
        <dbReference type="ARBA" id="ARBA00022670"/>
    </source>
</evidence>
<evidence type="ECO:0000256" key="3">
    <source>
        <dbReference type="ARBA" id="ARBA00022801"/>
    </source>
</evidence>
<comment type="caution">
    <text evidence="7">The sequence shown here is derived from an EMBL/GenBank/DDBJ whole genome shotgun (WGS) entry which is preliminary data.</text>
</comment>
<accession>A0ABT3JRH0</accession>
<keyword evidence="6" id="KW-0732">Signal</keyword>
<dbReference type="InterPro" id="IPR035070">
    <property type="entry name" value="Streptogrisin_prodomain"/>
</dbReference>
<dbReference type="SUPFAM" id="SSF50494">
    <property type="entry name" value="Trypsin-like serine proteases"/>
    <property type="match status" value="1"/>
</dbReference>
<dbReference type="EMBL" id="JAPCHY010000001">
    <property type="protein sequence ID" value="MCW4471075.1"/>
    <property type="molecule type" value="Genomic_DNA"/>
</dbReference>
<dbReference type="Gene3D" id="3.30.300.50">
    <property type="match status" value="1"/>
</dbReference>
<dbReference type="InterPro" id="IPR001316">
    <property type="entry name" value="Pept_S1A_streptogrisin"/>
</dbReference>
<dbReference type="InterPro" id="IPR009003">
    <property type="entry name" value="Peptidase_S1_PA"/>
</dbReference>
<dbReference type="PRINTS" id="PR00861">
    <property type="entry name" value="ALYTICPTASE"/>
</dbReference>
<dbReference type="Proteomes" id="UP001209922">
    <property type="component" value="Unassembled WGS sequence"/>
</dbReference>
<name>A0ABT3JRH0_9XANT</name>
<evidence type="ECO:0000256" key="5">
    <source>
        <dbReference type="ARBA" id="ARBA00023157"/>
    </source>
</evidence>
<dbReference type="Gene3D" id="2.40.10.10">
    <property type="entry name" value="Trypsin-like serine proteases"/>
    <property type="match status" value="2"/>
</dbReference>
<protein>
    <submittedName>
        <fullName evidence="7">S1 family peptidase</fullName>
    </submittedName>
</protein>
<evidence type="ECO:0000256" key="4">
    <source>
        <dbReference type="ARBA" id="ARBA00022825"/>
    </source>
</evidence>
<evidence type="ECO:0000256" key="6">
    <source>
        <dbReference type="SAM" id="SignalP"/>
    </source>
</evidence>
<keyword evidence="8" id="KW-1185">Reference proteome</keyword>